<dbReference type="PANTHER" id="PTHR43449">
    <property type="entry name" value="NUCLEOTIDYLTRANSFERASE"/>
    <property type="match status" value="1"/>
</dbReference>
<dbReference type="CDD" id="cd05403">
    <property type="entry name" value="NT_KNTase_like"/>
    <property type="match status" value="1"/>
</dbReference>
<dbReference type="Gene3D" id="3.30.460.10">
    <property type="entry name" value="Beta Polymerase, domain 2"/>
    <property type="match status" value="1"/>
</dbReference>
<proteinExistence type="predicted"/>
<name>F2L637_THEU7</name>
<dbReference type="InterPro" id="IPR002934">
    <property type="entry name" value="Polymerase_NTP_transf_dom"/>
</dbReference>
<dbReference type="GeneID" id="10361706"/>
<dbReference type="PANTHER" id="PTHR43449:SF3">
    <property type="entry name" value="POLYMERASE NUCLEOTIDYL TRANSFERASE DOMAIN-CONTAINING PROTEIN"/>
    <property type="match status" value="1"/>
</dbReference>
<dbReference type="GO" id="GO:0016779">
    <property type="term" value="F:nucleotidyltransferase activity"/>
    <property type="evidence" value="ECO:0007669"/>
    <property type="project" value="InterPro"/>
</dbReference>
<reference key="2">
    <citation type="submission" date="2011-03" db="EMBL/GenBank/DDBJ databases">
        <title>Complete genome sequence of the thermoacidophilic crenarchaeon Thermoproteus uzoniensis 768-20.</title>
        <authorList>
            <person name="Mardanov A.V."/>
            <person name="Gumerov V.M."/>
            <person name="Beletsky A.V."/>
            <person name="Prokofeva M.I."/>
            <person name="Bonch-Osmolovskaya E.A."/>
            <person name="Ravin N.V."/>
            <person name="Skryabin K.G."/>
        </authorList>
    </citation>
    <scope>NUCLEOTIDE SEQUENCE</scope>
    <source>
        <strain>768-20</strain>
    </source>
</reference>
<dbReference type="InterPro" id="IPR043519">
    <property type="entry name" value="NT_sf"/>
</dbReference>
<evidence type="ECO:0000313" key="2">
    <source>
        <dbReference type="EMBL" id="AEA13653.1"/>
    </source>
</evidence>
<reference evidence="2 3" key="1">
    <citation type="journal article" date="2011" name="J. Bacteriol.">
        <title>Complete genome sequence of the thermoacidophilic crenarchaeon Thermoproteus uzoniensis 768-20.</title>
        <authorList>
            <person name="Mardanov A.V."/>
            <person name="Gumerov V.M."/>
            <person name="Beletsky A.V."/>
            <person name="Prokofeva M.I."/>
            <person name="Bonch-Osmolovskaya E.A."/>
            <person name="Ravin N.V."/>
            <person name="Skryabin K.G."/>
        </authorList>
    </citation>
    <scope>NUCLEOTIDE SEQUENCE [LARGE SCALE GENOMIC DNA]</scope>
    <source>
        <strain evidence="2 3">768-20</strain>
    </source>
</reference>
<evidence type="ECO:0000313" key="3">
    <source>
        <dbReference type="Proteomes" id="UP000008138"/>
    </source>
</evidence>
<dbReference type="Proteomes" id="UP000008138">
    <property type="component" value="Chromosome"/>
</dbReference>
<dbReference type="HOGENOM" id="CLU_136008_0_0_2"/>
<protein>
    <submittedName>
        <fullName evidence="2">DNA polymerase beta domain protein region</fullName>
    </submittedName>
</protein>
<dbReference type="OrthoDB" id="9287at2157"/>
<keyword evidence="3" id="KW-1185">Reference proteome</keyword>
<accession>F2L637</accession>
<dbReference type="AlphaFoldDB" id="F2L637"/>
<gene>
    <name evidence="2" type="ordered locus">TUZN_2198</name>
</gene>
<sequence>MDRWIELNKARERELSEILREFVSRRCGEADVVLFGSRARGDFHALSDWDIALISLEGAYVVIQEEFGQSVRVPVQQIDELLEESALILDVAHDGVLLCGRGDYWQLLVKKAREYIAKRRLVRTSAGWFPLAAQRQLPDRGRLL</sequence>
<dbReference type="STRING" id="999630.TUZN_2198"/>
<feature type="domain" description="Polymerase nucleotidyl transferase" evidence="1">
    <location>
        <begin position="18"/>
        <end position="61"/>
    </location>
</feature>
<dbReference type="RefSeq" id="WP_013680988.1">
    <property type="nucleotide sequence ID" value="NC_015315.1"/>
</dbReference>
<dbReference type="SUPFAM" id="SSF81301">
    <property type="entry name" value="Nucleotidyltransferase"/>
    <property type="match status" value="1"/>
</dbReference>
<dbReference type="eggNOG" id="arCOG01204">
    <property type="taxonomic scope" value="Archaea"/>
</dbReference>
<dbReference type="KEGG" id="tuz:TUZN_2198"/>
<organism evidence="2 3">
    <name type="scientific">Thermoproteus uzoniensis (strain 768-20)</name>
    <dbReference type="NCBI Taxonomy" id="999630"/>
    <lineage>
        <taxon>Archaea</taxon>
        <taxon>Thermoproteota</taxon>
        <taxon>Thermoprotei</taxon>
        <taxon>Thermoproteales</taxon>
        <taxon>Thermoproteaceae</taxon>
        <taxon>Thermoproteus</taxon>
    </lineage>
</organism>
<dbReference type="Pfam" id="PF01909">
    <property type="entry name" value="NTP_transf_2"/>
    <property type="match status" value="1"/>
</dbReference>
<dbReference type="EMBL" id="CP002590">
    <property type="protein sequence ID" value="AEA13653.1"/>
    <property type="molecule type" value="Genomic_DNA"/>
</dbReference>
<evidence type="ECO:0000259" key="1">
    <source>
        <dbReference type="Pfam" id="PF01909"/>
    </source>
</evidence>